<dbReference type="PANTHER" id="PTHR45339:SF1">
    <property type="entry name" value="HYBRID SIGNAL TRANSDUCTION HISTIDINE KINASE J"/>
    <property type="match status" value="1"/>
</dbReference>
<feature type="modified residue" description="4-aspartylphosphate" evidence="5">
    <location>
        <position position="838"/>
    </location>
</feature>
<dbReference type="Pfam" id="PF02518">
    <property type="entry name" value="HATPase_c"/>
    <property type="match status" value="1"/>
</dbReference>
<dbReference type="CDD" id="cd17546">
    <property type="entry name" value="REC_hyHK_CKI1_RcsC-like"/>
    <property type="match status" value="1"/>
</dbReference>
<feature type="modified residue" description="4-aspartylphosphate" evidence="5">
    <location>
        <position position="700"/>
    </location>
</feature>
<evidence type="ECO:0000256" key="2">
    <source>
        <dbReference type="ARBA" id="ARBA00012438"/>
    </source>
</evidence>
<evidence type="ECO:0000256" key="5">
    <source>
        <dbReference type="PROSITE-ProRule" id="PRU00169"/>
    </source>
</evidence>
<keyword evidence="4" id="KW-0902">Two-component regulatory system</keyword>
<dbReference type="PROSITE" id="PS50110">
    <property type="entry name" value="RESPONSE_REGULATORY"/>
    <property type="match status" value="2"/>
</dbReference>
<dbReference type="InterPro" id="IPR036890">
    <property type="entry name" value="HATPase_C_sf"/>
</dbReference>
<accession>A0ABU9GZB4</accession>
<reference evidence="11 12" key="1">
    <citation type="submission" date="2024-02" db="EMBL/GenBank/DDBJ databases">
        <title>Bacteria isolated from the canopy kelp, Nereocystis luetkeana.</title>
        <authorList>
            <person name="Pfister C.A."/>
            <person name="Younker I.T."/>
            <person name="Light S.H."/>
        </authorList>
    </citation>
    <scope>NUCLEOTIDE SEQUENCE [LARGE SCALE GENOMIC DNA]</scope>
    <source>
        <strain evidence="11 12">TI.1.03</strain>
    </source>
</reference>
<keyword evidence="7" id="KW-0812">Transmembrane</keyword>
<dbReference type="InterPro" id="IPR036097">
    <property type="entry name" value="HisK_dim/P_sf"/>
</dbReference>
<dbReference type="SUPFAM" id="SSF55874">
    <property type="entry name" value="ATPase domain of HSP90 chaperone/DNA topoisomerase II/histidine kinase"/>
    <property type="match status" value="1"/>
</dbReference>
<feature type="domain" description="Response regulatory" evidence="10">
    <location>
        <begin position="649"/>
        <end position="767"/>
    </location>
</feature>
<evidence type="ECO:0000256" key="8">
    <source>
        <dbReference type="SAM" id="SignalP"/>
    </source>
</evidence>
<dbReference type="Pfam" id="PF00072">
    <property type="entry name" value="Response_reg"/>
    <property type="match status" value="2"/>
</dbReference>
<dbReference type="PRINTS" id="PR00344">
    <property type="entry name" value="BCTRLSENSOR"/>
</dbReference>
<comment type="catalytic activity">
    <reaction evidence="1">
        <text>ATP + protein L-histidine = ADP + protein N-phospho-L-histidine.</text>
        <dbReference type="EC" id="2.7.13.3"/>
    </reaction>
</comment>
<dbReference type="Gene3D" id="1.10.287.130">
    <property type="match status" value="1"/>
</dbReference>
<protein>
    <recommendedName>
        <fullName evidence="2">histidine kinase</fullName>
        <ecNumber evidence="2">2.7.13.3</ecNumber>
    </recommendedName>
</protein>
<feature type="transmembrane region" description="Helical" evidence="7">
    <location>
        <begin position="336"/>
        <end position="358"/>
    </location>
</feature>
<dbReference type="PANTHER" id="PTHR45339">
    <property type="entry name" value="HYBRID SIGNAL TRANSDUCTION HISTIDINE KINASE J"/>
    <property type="match status" value="1"/>
</dbReference>
<dbReference type="RefSeq" id="WP_341602243.1">
    <property type="nucleotide sequence ID" value="NZ_JBAKAW010000006.1"/>
</dbReference>
<keyword evidence="12" id="KW-1185">Reference proteome</keyword>
<dbReference type="SUPFAM" id="SSF47384">
    <property type="entry name" value="Homodimeric domain of signal transducing histidine kinase"/>
    <property type="match status" value="1"/>
</dbReference>
<dbReference type="InterPro" id="IPR001789">
    <property type="entry name" value="Sig_transdc_resp-reg_receiver"/>
</dbReference>
<evidence type="ECO:0000256" key="7">
    <source>
        <dbReference type="SAM" id="Phobius"/>
    </source>
</evidence>
<dbReference type="InterPro" id="IPR003661">
    <property type="entry name" value="HisK_dim/P_dom"/>
</dbReference>
<dbReference type="SMART" id="SM00387">
    <property type="entry name" value="HATPase_c"/>
    <property type="match status" value="1"/>
</dbReference>
<dbReference type="Gene3D" id="3.40.50.2300">
    <property type="match status" value="2"/>
</dbReference>
<dbReference type="Gene3D" id="3.30.565.10">
    <property type="entry name" value="Histidine kinase-like ATPase, C-terminal domain"/>
    <property type="match status" value="1"/>
</dbReference>
<dbReference type="CDD" id="cd16922">
    <property type="entry name" value="HATPase_EvgS-ArcB-TorS-like"/>
    <property type="match status" value="1"/>
</dbReference>
<keyword evidence="7" id="KW-1133">Transmembrane helix</keyword>
<keyword evidence="3 5" id="KW-0597">Phosphoprotein</keyword>
<evidence type="ECO:0000313" key="12">
    <source>
        <dbReference type="Proteomes" id="UP001371391"/>
    </source>
</evidence>
<feature type="chain" id="PRO_5047378151" description="histidine kinase" evidence="8">
    <location>
        <begin position="22"/>
        <end position="909"/>
    </location>
</feature>
<dbReference type="PROSITE" id="PS50109">
    <property type="entry name" value="HIS_KIN"/>
    <property type="match status" value="1"/>
</dbReference>
<name>A0ABU9GZB4_9GAMM</name>
<evidence type="ECO:0000259" key="10">
    <source>
        <dbReference type="PROSITE" id="PS50110"/>
    </source>
</evidence>
<dbReference type="EMBL" id="JBAKAW010000006">
    <property type="protein sequence ID" value="MEL0654947.1"/>
    <property type="molecule type" value="Genomic_DNA"/>
</dbReference>
<organism evidence="11 12">
    <name type="scientific">Pseudoalteromonas issachenkonii</name>
    <dbReference type="NCBI Taxonomy" id="152297"/>
    <lineage>
        <taxon>Bacteria</taxon>
        <taxon>Pseudomonadati</taxon>
        <taxon>Pseudomonadota</taxon>
        <taxon>Gammaproteobacteria</taxon>
        <taxon>Alteromonadales</taxon>
        <taxon>Pseudoalteromonadaceae</taxon>
        <taxon>Pseudoalteromonas</taxon>
    </lineage>
</organism>
<dbReference type="SUPFAM" id="SSF52172">
    <property type="entry name" value="CheY-like"/>
    <property type="match status" value="2"/>
</dbReference>
<feature type="domain" description="Histidine kinase" evidence="9">
    <location>
        <begin position="407"/>
        <end position="630"/>
    </location>
</feature>
<evidence type="ECO:0000256" key="3">
    <source>
        <dbReference type="ARBA" id="ARBA00022553"/>
    </source>
</evidence>
<feature type="coiled-coil region" evidence="6">
    <location>
        <begin position="355"/>
        <end position="393"/>
    </location>
</feature>
<dbReference type="SMART" id="SM00448">
    <property type="entry name" value="REC"/>
    <property type="match status" value="2"/>
</dbReference>
<dbReference type="InterPro" id="IPR003594">
    <property type="entry name" value="HATPase_dom"/>
</dbReference>
<evidence type="ECO:0000259" key="9">
    <source>
        <dbReference type="PROSITE" id="PS50109"/>
    </source>
</evidence>
<evidence type="ECO:0000256" key="4">
    <source>
        <dbReference type="ARBA" id="ARBA00023012"/>
    </source>
</evidence>
<gene>
    <name evidence="11" type="ORF">V6257_07905</name>
</gene>
<dbReference type="EC" id="2.7.13.3" evidence="2"/>
<keyword evidence="7" id="KW-0472">Membrane</keyword>
<dbReference type="InterPro" id="IPR005467">
    <property type="entry name" value="His_kinase_dom"/>
</dbReference>
<proteinExistence type="predicted"/>
<dbReference type="CDD" id="cd00156">
    <property type="entry name" value="REC"/>
    <property type="match status" value="1"/>
</dbReference>
<evidence type="ECO:0000313" key="11">
    <source>
        <dbReference type="EMBL" id="MEL0654947.1"/>
    </source>
</evidence>
<dbReference type="CDD" id="cd00082">
    <property type="entry name" value="HisKA"/>
    <property type="match status" value="1"/>
</dbReference>
<dbReference type="InterPro" id="IPR011006">
    <property type="entry name" value="CheY-like_superfamily"/>
</dbReference>
<dbReference type="SMART" id="SM00388">
    <property type="entry name" value="HisKA"/>
    <property type="match status" value="1"/>
</dbReference>
<feature type="signal peptide" evidence="8">
    <location>
        <begin position="1"/>
        <end position="21"/>
    </location>
</feature>
<keyword evidence="8" id="KW-0732">Signal</keyword>
<feature type="domain" description="Response regulatory" evidence="10">
    <location>
        <begin position="789"/>
        <end position="907"/>
    </location>
</feature>
<comment type="caution">
    <text evidence="11">The sequence shown here is derived from an EMBL/GenBank/DDBJ whole genome shotgun (WGS) entry which is preliminary data.</text>
</comment>
<evidence type="ECO:0000256" key="6">
    <source>
        <dbReference type="SAM" id="Coils"/>
    </source>
</evidence>
<dbReference type="Pfam" id="PF00512">
    <property type="entry name" value="HisKA"/>
    <property type="match status" value="1"/>
</dbReference>
<evidence type="ECO:0000256" key="1">
    <source>
        <dbReference type="ARBA" id="ARBA00000085"/>
    </source>
</evidence>
<keyword evidence="6" id="KW-0175">Coiled coil</keyword>
<dbReference type="Proteomes" id="UP001371391">
    <property type="component" value="Unassembled WGS sequence"/>
</dbReference>
<sequence>MKTNILFLFLVFQLLSPSSHAQLPSDVTHILFINSTNQDMPWYKSVEFGLRTELTKRSFSYELFVENMDVNRFDEVNQKQLMKDYLKQKYKNKHIDIIVTQSPSAARLLSQLDEFFINAPRIYLEPGAQFNLPQKTSEAVIQAKLDYAQATASAVNLMKPKKLIVILDTKNDIGMSFHRGLFPVINRDFSYLNVEKWFDLPLPELLTRVRNAPADSIILFTPIFRRYDNKSLSPYQLVERLTKESPAPVFSYWEVLLGSGVVGGYVLSGEKIGKRIADSIVFYNENKALNEISGEGLSIYSYDWRQLSKFNIALQSLPKESIISYYEPTYFEKNKILIYSATAIIFILSSFLVFVLFLNQRRIQLLKELDEEKQRLESRVEERTEELLHAKEEAEHLTSAKSEFLANMSHEIRTPMSGIIGLTNILIEKGLPGEYGHYLDKIKYSSDQLLVVINDILDFSKIESGNINLEEFPFSVNSIVDYIKATFNELAQIKGVTFDIVIDEAVKLDLIGDVVRINQVLLNLCSNAIKFTTHGTVSVLIESRKLLDDPQSVCLYFTVKDSGIGIAEDNLSNLFESFTQADSSTTRKFGGTGLGLTISKRLCQLMGGDITVHSTQGVGSEFIASVEVKLNNQALIDDTPNLFFTDPFDVLIIDDNEEDLKVIENQLTAMGLACTACSSAKQAIDIIGQNKEKFKVIIVDWIMPAMSSETFLTRIYNINPQLCNNIIVLTRDHEVLLNDVANKININTILQKPVYSSVLYEEVKSRVLAFFNEVPKVNTVSEQSLAGIRVLVVEDNSINRLIVTNILENSGAQVYLVDNGLECIQTVKLEPFDIILMDIHMPIMDGVEATQIIRNDSDETIANIPIIALTANVMKDDITRYLSIGMNAHVAKPIKTQKLRKTIIRFLNK</sequence>
<dbReference type="InterPro" id="IPR004358">
    <property type="entry name" value="Sig_transdc_His_kin-like_C"/>
</dbReference>